<accession>A0A3A8PGM8</accession>
<reference evidence="3" key="1">
    <citation type="submission" date="2018-09" db="EMBL/GenBank/DDBJ databases">
        <authorList>
            <person name="Livingstone P.G."/>
            <person name="Whitworth D.E."/>
        </authorList>
    </citation>
    <scope>NUCLEOTIDE SEQUENCE [LARGE SCALE GENOMIC DNA]</scope>
    <source>
        <strain evidence="3">CA051B</strain>
    </source>
</reference>
<evidence type="ECO:0000313" key="3">
    <source>
        <dbReference type="Proteomes" id="UP000272888"/>
    </source>
</evidence>
<protein>
    <submittedName>
        <fullName evidence="2">TIGR02270 family protein</fullName>
    </submittedName>
</protein>
<gene>
    <name evidence="2" type="ORF">D7V93_22710</name>
</gene>
<dbReference type="InterPro" id="IPR011959">
    <property type="entry name" value="CHP02270"/>
</dbReference>
<evidence type="ECO:0000256" key="1">
    <source>
        <dbReference type="SAM" id="MobiDB-lite"/>
    </source>
</evidence>
<dbReference type="Proteomes" id="UP000272888">
    <property type="component" value="Unassembled WGS sequence"/>
</dbReference>
<feature type="region of interest" description="Disordered" evidence="1">
    <location>
        <begin position="1"/>
        <end position="29"/>
    </location>
</feature>
<comment type="caution">
    <text evidence="2">The sequence shown here is derived from an EMBL/GenBank/DDBJ whole genome shotgun (WGS) entry which is preliminary data.</text>
</comment>
<feature type="compositionally biased region" description="Polar residues" evidence="1">
    <location>
        <begin position="1"/>
        <end position="10"/>
    </location>
</feature>
<name>A0A3A8PGM8_9BACT</name>
<keyword evidence="3" id="KW-1185">Reference proteome</keyword>
<organism evidence="2 3">
    <name type="scientific">Corallococcus llansteffanensis</name>
    <dbReference type="NCBI Taxonomy" id="2316731"/>
    <lineage>
        <taxon>Bacteria</taxon>
        <taxon>Pseudomonadati</taxon>
        <taxon>Myxococcota</taxon>
        <taxon>Myxococcia</taxon>
        <taxon>Myxococcales</taxon>
        <taxon>Cystobacterineae</taxon>
        <taxon>Myxococcaceae</taxon>
        <taxon>Corallococcus</taxon>
    </lineage>
</organism>
<dbReference type="EMBL" id="RAWB01000250">
    <property type="protein sequence ID" value="RKH55506.1"/>
    <property type="molecule type" value="Genomic_DNA"/>
</dbReference>
<dbReference type="AlphaFoldDB" id="A0A3A8PGM8"/>
<dbReference type="NCBIfam" id="TIGR02270">
    <property type="entry name" value="TIGR02270 family protein"/>
    <property type="match status" value="1"/>
</dbReference>
<proteinExistence type="predicted"/>
<sequence length="481" mass="51401">MTGTSPTSCGRSCASATVPAMPPERGGVMTTAPVGRARRAAIVWDVVEEHLSEADFLWAQWERLLEAPDHSLAEVREDDEPRLTAHLEGLIVGGHQVATRLLLPLLEGGQDMPRVCAAASALLGATDTDWLETLLERLPEGDEDLVQGLARALELSGREDVSAALLRRLPELAPERQSVVLDVLCRRQSDPGDILARMAGAAAPLKAAAVRAARFAPLALATDLVRQGLAAEEEAVRLAALETGLWRGLPAAWVACRSAIPAGGTQARLGLFALAVGGTAKDLEQVVASTREASLREEAVWALGFSGRLAAAEALLGVLKEDGSPLAAESFAAITGLPLRTPFVEEVEEPEPDVREPGEDTEEAVRAAEAPRGLLPAPAVVAHQVQVAEAERWWARERGRFSAEGRFLYGHPHGAQALLAALEGAPMRRRPALCLEVAIRSEGHCVIEPRAWTSVQHPRAKALSQVRPRNLAVTFEGLRAR</sequence>
<evidence type="ECO:0000313" key="2">
    <source>
        <dbReference type="EMBL" id="RKH55506.1"/>
    </source>
</evidence>